<dbReference type="PRINTS" id="PR00069">
    <property type="entry name" value="ALDKETRDTASE"/>
</dbReference>
<organism evidence="8 9">
    <name type="scientific">Megasphaera stantonii</name>
    <dbReference type="NCBI Taxonomy" id="2144175"/>
    <lineage>
        <taxon>Bacteria</taxon>
        <taxon>Bacillati</taxon>
        <taxon>Bacillota</taxon>
        <taxon>Negativicutes</taxon>
        <taxon>Veillonellales</taxon>
        <taxon>Veillonellaceae</taxon>
        <taxon>Megasphaera</taxon>
    </lineage>
</organism>
<name>A0A346AYU6_9FIRM</name>
<dbReference type="SUPFAM" id="SSF51430">
    <property type="entry name" value="NAD(P)-linked oxidoreductase"/>
    <property type="match status" value="1"/>
</dbReference>
<feature type="active site" description="Proton donor" evidence="4">
    <location>
        <position position="49"/>
    </location>
</feature>
<comment type="similarity">
    <text evidence="1">Belongs to the aldo/keto reductase family.</text>
</comment>
<feature type="binding site" evidence="5">
    <location>
        <position position="107"/>
    </location>
    <ligand>
        <name>substrate</name>
    </ligand>
</feature>
<keyword evidence="9" id="KW-1185">Reference proteome</keyword>
<dbReference type="InterPro" id="IPR023210">
    <property type="entry name" value="NADP_OxRdtase_dom"/>
</dbReference>
<dbReference type="PROSITE" id="PS00798">
    <property type="entry name" value="ALDOKETO_REDUCTASE_1"/>
    <property type="match status" value="1"/>
</dbReference>
<dbReference type="KEGG" id="meg:DKB62_05355"/>
<evidence type="ECO:0000259" key="7">
    <source>
        <dbReference type="Pfam" id="PF00248"/>
    </source>
</evidence>
<accession>A0A346AYU6</accession>
<evidence type="ECO:0000256" key="4">
    <source>
        <dbReference type="PIRSR" id="PIRSR000097-1"/>
    </source>
</evidence>
<dbReference type="Proteomes" id="UP000254337">
    <property type="component" value="Chromosome"/>
</dbReference>
<evidence type="ECO:0000256" key="5">
    <source>
        <dbReference type="PIRSR" id="PIRSR000097-2"/>
    </source>
</evidence>
<evidence type="ECO:0000313" key="9">
    <source>
        <dbReference type="Proteomes" id="UP000254337"/>
    </source>
</evidence>
<evidence type="ECO:0000256" key="3">
    <source>
        <dbReference type="ARBA" id="ARBA00023002"/>
    </source>
</evidence>
<protein>
    <submittedName>
        <fullName evidence="8">Aldo/keto reductase</fullName>
    </submittedName>
</protein>
<feature type="site" description="Lowers pKa of active site Tyr" evidence="6">
    <location>
        <position position="74"/>
    </location>
</feature>
<feature type="domain" description="NADP-dependent oxidoreductase" evidence="7">
    <location>
        <begin position="25"/>
        <end position="258"/>
    </location>
</feature>
<reference evidence="8 9" key="1">
    <citation type="submission" date="2018-05" db="EMBL/GenBank/DDBJ databases">
        <title>Complete genome sequence of Megasphaera sp. AJH120T, isolated from the ceca of a chicken.</title>
        <authorList>
            <person name="Maki J."/>
            <person name="Looft T."/>
        </authorList>
    </citation>
    <scope>NUCLEOTIDE SEQUENCE [LARGE SCALE GENOMIC DNA]</scope>
    <source>
        <strain evidence="8 9">AJH120</strain>
    </source>
</reference>
<keyword evidence="3" id="KW-0560">Oxidoreductase</keyword>
<dbReference type="RefSeq" id="WP_107196228.1">
    <property type="nucleotide sequence ID" value="NZ_CP029462.1"/>
</dbReference>
<dbReference type="InterPro" id="IPR018170">
    <property type="entry name" value="Aldo/ket_reductase_CS"/>
</dbReference>
<dbReference type="FunFam" id="3.20.20.100:FF:000015">
    <property type="entry name" value="Oxidoreductase, aldo/keto reductase family"/>
    <property type="match status" value="1"/>
</dbReference>
<dbReference type="PANTHER" id="PTHR43827:SF3">
    <property type="entry name" value="NADP-DEPENDENT OXIDOREDUCTASE DOMAIN-CONTAINING PROTEIN"/>
    <property type="match status" value="1"/>
</dbReference>
<dbReference type="InterPro" id="IPR020471">
    <property type="entry name" value="AKR"/>
</dbReference>
<dbReference type="Gene3D" id="3.20.20.100">
    <property type="entry name" value="NADP-dependent oxidoreductase domain"/>
    <property type="match status" value="1"/>
</dbReference>
<dbReference type="Pfam" id="PF00248">
    <property type="entry name" value="Aldo_ket_red"/>
    <property type="match status" value="1"/>
</dbReference>
<dbReference type="GO" id="GO:0016616">
    <property type="term" value="F:oxidoreductase activity, acting on the CH-OH group of donors, NAD or NADP as acceptor"/>
    <property type="evidence" value="ECO:0007669"/>
    <property type="project" value="UniProtKB-ARBA"/>
</dbReference>
<proteinExistence type="inferred from homology"/>
<dbReference type="EMBL" id="CP029462">
    <property type="protein sequence ID" value="AXL21039.1"/>
    <property type="molecule type" value="Genomic_DNA"/>
</dbReference>
<evidence type="ECO:0000313" key="8">
    <source>
        <dbReference type="EMBL" id="AXL21039.1"/>
    </source>
</evidence>
<gene>
    <name evidence="8" type="ORF">DKB62_05355</name>
</gene>
<dbReference type="OrthoDB" id="9804790at2"/>
<evidence type="ECO:0000256" key="2">
    <source>
        <dbReference type="ARBA" id="ARBA00022857"/>
    </source>
</evidence>
<dbReference type="AlphaFoldDB" id="A0A346AYU6"/>
<sequence length="283" mass="31330">MEHILLRDGNTIPAVGFGVFLIPNDGSTYDAVTKALRLGYRHIDTAAAYFNEDEVGRAVCDSGIPRDEIFVTSKLWLQDYGYDAACRGIDASLKKLGLDYMDLYLIHQPYGDVPGAWKAMEDAQKAGKIKSIGVSNMTPNIWNHFVPQFDTMPAVNQVECHPFFQQKQLREVLDACGAALEAYFPLGHGDEALLAHPLVTALAHKDNKTAGQIILRFEVQEGFVVLPKSTNPQHMADNIAIFDFSLTDEDMARMRSLDTGKGSHDPETPGMGDMLLKAYKVHD</sequence>
<evidence type="ECO:0000256" key="6">
    <source>
        <dbReference type="PIRSR" id="PIRSR000097-3"/>
    </source>
</evidence>
<keyword evidence="2" id="KW-0521">NADP</keyword>
<dbReference type="InterPro" id="IPR036812">
    <property type="entry name" value="NAD(P)_OxRdtase_dom_sf"/>
</dbReference>
<dbReference type="PANTHER" id="PTHR43827">
    <property type="entry name" value="2,5-DIKETO-D-GLUCONIC ACID REDUCTASE"/>
    <property type="match status" value="1"/>
</dbReference>
<evidence type="ECO:0000256" key="1">
    <source>
        <dbReference type="ARBA" id="ARBA00007905"/>
    </source>
</evidence>
<dbReference type="PIRSF" id="PIRSF000097">
    <property type="entry name" value="AKR"/>
    <property type="match status" value="1"/>
</dbReference>
<dbReference type="CDD" id="cd19133">
    <property type="entry name" value="AKR_AKR5F1"/>
    <property type="match status" value="1"/>
</dbReference>